<sequence length="406" mass="45819">MTRANPRNLIYELDPEIERTRRELRQRARELMAHRGNNDQNPIEEQDPPRHNPPAPAGGVIIPPIPKNNQQQPVRTVRDYLAEDLDGLNPAVTIPKFEAEHFELKPVIFNMLNTLSQFGGSAAENVRQHLKSFLKICNSFKINGVSNDVLKLKLFPYSLSDKAKAWKMTKPCTRRGSPTEIYSDATQCMDCPNGLKIQLLRQRIQQKCYVKYIQPDVEEAPKLLVAKPEQYPQSTAVNLGRISELAEAAESAKAGLPTAQQLQKLGEHTEHIHGIGICLYGKDRSVHPEDIYLYGKDRDENAEPGSCSQIFRKSSCADIQSFEFKTYRANNEVTIANSKIGGDTDIPGQIDISTSADEDYTHPSESEEAKFPAKASQPKQHRKDTPEESRPPPPFPQRPKKQKQDY</sequence>
<reference evidence="2 3" key="1">
    <citation type="journal article" date="2024" name="G3 (Bethesda)">
        <title>Genome assembly of Hibiscus sabdariffa L. provides insights into metabolisms of medicinal natural products.</title>
        <authorList>
            <person name="Kim T."/>
        </authorList>
    </citation>
    <scope>NUCLEOTIDE SEQUENCE [LARGE SCALE GENOMIC DNA]</scope>
    <source>
        <strain evidence="2">TK-2024</strain>
        <tissue evidence="2">Old leaves</tissue>
    </source>
</reference>
<feature type="compositionally biased region" description="Basic and acidic residues" evidence="1">
    <location>
        <begin position="359"/>
        <end position="371"/>
    </location>
</feature>
<feature type="region of interest" description="Disordered" evidence="1">
    <location>
        <begin position="338"/>
        <end position="406"/>
    </location>
</feature>
<evidence type="ECO:0000256" key="1">
    <source>
        <dbReference type="SAM" id="MobiDB-lite"/>
    </source>
</evidence>
<evidence type="ECO:0000313" key="3">
    <source>
        <dbReference type="Proteomes" id="UP001472677"/>
    </source>
</evidence>
<comment type="caution">
    <text evidence="2">The sequence shown here is derived from an EMBL/GenBank/DDBJ whole genome shotgun (WGS) entry which is preliminary data.</text>
</comment>
<proteinExistence type="predicted"/>
<keyword evidence="3" id="KW-1185">Reference proteome</keyword>
<evidence type="ECO:0008006" key="4">
    <source>
        <dbReference type="Google" id="ProtNLM"/>
    </source>
</evidence>
<accession>A0ABR2BI58</accession>
<organism evidence="2 3">
    <name type="scientific">Hibiscus sabdariffa</name>
    <name type="common">roselle</name>
    <dbReference type="NCBI Taxonomy" id="183260"/>
    <lineage>
        <taxon>Eukaryota</taxon>
        <taxon>Viridiplantae</taxon>
        <taxon>Streptophyta</taxon>
        <taxon>Embryophyta</taxon>
        <taxon>Tracheophyta</taxon>
        <taxon>Spermatophyta</taxon>
        <taxon>Magnoliopsida</taxon>
        <taxon>eudicotyledons</taxon>
        <taxon>Gunneridae</taxon>
        <taxon>Pentapetalae</taxon>
        <taxon>rosids</taxon>
        <taxon>malvids</taxon>
        <taxon>Malvales</taxon>
        <taxon>Malvaceae</taxon>
        <taxon>Malvoideae</taxon>
        <taxon>Hibiscus</taxon>
    </lineage>
</organism>
<dbReference type="Proteomes" id="UP001472677">
    <property type="component" value="Unassembled WGS sequence"/>
</dbReference>
<feature type="compositionally biased region" description="Basic and acidic residues" evidence="1">
    <location>
        <begin position="25"/>
        <end position="37"/>
    </location>
</feature>
<dbReference type="EMBL" id="JBBPBM010000115">
    <property type="protein sequence ID" value="KAK8506678.1"/>
    <property type="molecule type" value="Genomic_DNA"/>
</dbReference>
<name>A0ABR2BI58_9ROSI</name>
<evidence type="ECO:0000313" key="2">
    <source>
        <dbReference type="EMBL" id="KAK8506678.1"/>
    </source>
</evidence>
<protein>
    <recommendedName>
        <fullName evidence="4">Retrotransposon gag domain-containing protein</fullName>
    </recommendedName>
</protein>
<feature type="region of interest" description="Disordered" evidence="1">
    <location>
        <begin position="25"/>
        <end position="57"/>
    </location>
</feature>
<gene>
    <name evidence="2" type="ORF">V6N12_038497</name>
</gene>